<dbReference type="RefSeq" id="WP_053833393.1">
    <property type="nucleotide sequence ID" value="NZ_CP011452.2"/>
</dbReference>
<dbReference type="Pfam" id="PF08530">
    <property type="entry name" value="PepX_C"/>
    <property type="match status" value="1"/>
</dbReference>
<dbReference type="InterPro" id="IPR013736">
    <property type="entry name" value="Xaa-Pro_dipept_C"/>
</dbReference>
<dbReference type="InterPro" id="IPR005674">
    <property type="entry name" value="CocE/Ser_esterase"/>
</dbReference>
<protein>
    <submittedName>
        <fullName evidence="2">Cocaine esterase</fullName>
        <ecNumber evidence="2">3.1.1.84</ecNumber>
    </submittedName>
</protein>
<dbReference type="AlphaFoldDB" id="A0A0F7KRU5"/>
<dbReference type="KEGG" id="aay:WYH_00904"/>
<dbReference type="PATRIC" id="fig|1267766.3.peg.909"/>
<keyword evidence="1 2" id="KW-0378">Hydrolase</keyword>
<dbReference type="SMART" id="SM00939">
    <property type="entry name" value="PepX_C"/>
    <property type="match status" value="1"/>
</dbReference>
<sequence length="584" mass="63159">MKSGFGATISAIAAAIAVTGCTTMEKENQNSAIAPQDGQSSLYIESFDGTRIAVTVHRPLKDGRVVEEPLPVIVTQDRTGSSRANMQRFLDAGYVWVAQDRRGTGASFGTQTGFVNQLDARDAKAVIDWAASQDFSSGKTLAVGCSNQGAWQYLVATLEPDSLVAIAPACASPMLFDDAVAINGVPMIETSAKPYAGECDPSSSGARPGNFTPPPPVPVDADPDGSLLKQARAEQECGAPMLGQYWLNMPRDGMNEFAGYRPALADTAMTKWETLRDSGIGILQLGGWYDAAVAGQLEGQALWNGRLVMGPWVHGNRAPESLGLRDADLDLTGITIDFFDHYAKGKDNGTDRPAITWYTMNARTGEEWQTASQWPDLPRETLWLAEEGILARTKPAFGKAAILAPGGARWFDGRYTPLARAFTGDFSQTNRGSLLFDTQPFEQAREIAGTVTADLWISADQPDANVYAMLQDVAPNGTVSYITDGRIRASWRAEHQLPWASKLSWHRGYAEDIQPLVPGEPARVRFDFSPISYVLRAGHHLQLAVTSDIGQSYQQPPMAARPVELTVHRGSDHASSISIPMKAP</sequence>
<keyword evidence="3" id="KW-1185">Reference proteome</keyword>
<dbReference type="EC" id="3.1.1.84" evidence="2"/>
<dbReference type="STRING" id="1267766.WYH_00904"/>
<dbReference type="Proteomes" id="UP000034392">
    <property type="component" value="Chromosome"/>
</dbReference>
<proteinExistence type="predicted"/>
<dbReference type="EMBL" id="CP011452">
    <property type="protein sequence ID" value="AKH41952.1"/>
    <property type="molecule type" value="Genomic_DNA"/>
</dbReference>
<dbReference type="InterPro" id="IPR008979">
    <property type="entry name" value="Galactose-bd-like_sf"/>
</dbReference>
<evidence type="ECO:0000256" key="1">
    <source>
        <dbReference type="ARBA" id="ARBA00022801"/>
    </source>
</evidence>
<dbReference type="InterPro" id="IPR029058">
    <property type="entry name" value="AB_hydrolase_fold"/>
</dbReference>
<dbReference type="PROSITE" id="PS51257">
    <property type="entry name" value="PROKAR_LIPOPROTEIN"/>
    <property type="match status" value="1"/>
</dbReference>
<accession>A0A0F7KRU5</accession>
<reference evidence="2" key="1">
    <citation type="submission" date="2015-05" db="EMBL/GenBank/DDBJ databases">
        <title>The complete genome of Altererythrobacter atlanticus strain 26DY36.</title>
        <authorList>
            <person name="Wu Y.-H."/>
            <person name="Cheng H."/>
            <person name="Wu X.-W."/>
        </authorList>
    </citation>
    <scope>NUCLEOTIDE SEQUENCE [LARGE SCALE GENOMIC DNA]</scope>
    <source>
        <strain evidence="2">26DY36</strain>
    </source>
</reference>
<dbReference type="InterPro" id="IPR000383">
    <property type="entry name" value="Xaa-Pro-like_dom"/>
</dbReference>
<dbReference type="SUPFAM" id="SSF49785">
    <property type="entry name" value="Galactose-binding domain-like"/>
    <property type="match status" value="1"/>
</dbReference>
<dbReference type="Gene3D" id="3.40.50.1820">
    <property type="entry name" value="alpha/beta hydrolase"/>
    <property type="match status" value="2"/>
</dbReference>
<evidence type="ECO:0000313" key="2">
    <source>
        <dbReference type="EMBL" id="AKH41952.1"/>
    </source>
</evidence>
<dbReference type="GO" id="GO:0008239">
    <property type="term" value="F:dipeptidyl-peptidase activity"/>
    <property type="evidence" value="ECO:0007669"/>
    <property type="project" value="InterPro"/>
</dbReference>
<evidence type="ECO:0000313" key="3">
    <source>
        <dbReference type="Proteomes" id="UP000034392"/>
    </source>
</evidence>
<gene>
    <name evidence="2" type="primary">cocE_3</name>
    <name evidence="2" type="ORF">WYH_00904</name>
</gene>
<dbReference type="Gene3D" id="2.60.120.260">
    <property type="entry name" value="Galactose-binding domain-like"/>
    <property type="match status" value="1"/>
</dbReference>
<dbReference type="Pfam" id="PF02129">
    <property type="entry name" value="Peptidase_S15"/>
    <property type="match status" value="1"/>
</dbReference>
<name>A0A0F7KRU5_9SPHN</name>
<dbReference type="NCBIfam" id="TIGR00976">
    <property type="entry name" value="CocE_NonD"/>
    <property type="match status" value="2"/>
</dbReference>
<dbReference type="SUPFAM" id="SSF53474">
    <property type="entry name" value="alpha/beta-Hydrolases"/>
    <property type="match status" value="1"/>
</dbReference>
<organism evidence="2 3">
    <name type="scientific">Croceibacterium atlanticum</name>
    <dbReference type="NCBI Taxonomy" id="1267766"/>
    <lineage>
        <taxon>Bacteria</taxon>
        <taxon>Pseudomonadati</taxon>
        <taxon>Pseudomonadota</taxon>
        <taxon>Alphaproteobacteria</taxon>
        <taxon>Sphingomonadales</taxon>
        <taxon>Erythrobacteraceae</taxon>
        <taxon>Croceibacterium</taxon>
    </lineage>
</organism>